<protein>
    <recommendedName>
        <fullName evidence="3">CCHC-type domain-containing protein</fullName>
    </recommendedName>
</protein>
<evidence type="ECO:0000256" key="1">
    <source>
        <dbReference type="PROSITE-ProRule" id="PRU00047"/>
    </source>
</evidence>
<evidence type="ECO:0000259" key="3">
    <source>
        <dbReference type="PROSITE" id="PS50158"/>
    </source>
</evidence>
<evidence type="ECO:0000256" key="2">
    <source>
        <dbReference type="SAM" id="MobiDB-lite"/>
    </source>
</evidence>
<feature type="region of interest" description="Disordered" evidence="2">
    <location>
        <begin position="253"/>
        <end position="291"/>
    </location>
</feature>
<feature type="domain" description="CCHC-type" evidence="3">
    <location>
        <begin position="92"/>
        <end position="107"/>
    </location>
</feature>
<dbReference type="InterPro" id="IPR001878">
    <property type="entry name" value="Znf_CCHC"/>
</dbReference>
<name>A0A5P1FQ13_ASPOF</name>
<dbReference type="PROSITE" id="PS50158">
    <property type="entry name" value="ZF_CCHC"/>
    <property type="match status" value="1"/>
</dbReference>
<organism evidence="4 5">
    <name type="scientific">Asparagus officinalis</name>
    <name type="common">Garden asparagus</name>
    <dbReference type="NCBI Taxonomy" id="4686"/>
    <lineage>
        <taxon>Eukaryota</taxon>
        <taxon>Viridiplantae</taxon>
        <taxon>Streptophyta</taxon>
        <taxon>Embryophyta</taxon>
        <taxon>Tracheophyta</taxon>
        <taxon>Spermatophyta</taxon>
        <taxon>Magnoliopsida</taxon>
        <taxon>Liliopsida</taxon>
        <taxon>Asparagales</taxon>
        <taxon>Asparagaceae</taxon>
        <taxon>Asparagoideae</taxon>
        <taxon>Asparagus</taxon>
    </lineage>
</organism>
<keyword evidence="1" id="KW-0862">Zinc</keyword>
<feature type="compositionally biased region" description="Polar residues" evidence="2">
    <location>
        <begin position="210"/>
        <end position="223"/>
    </location>
</feature>
<dbReference type="AlphaFoldDB" id="A0A5P1FQ13"/>
<reference evidence="5" key="1">
    <citation type="journal article" date="2017" name="Nat. Commun.">
        <title>The asparagus genome sheds light on the origin and evolution of a young Y chromosome.</title>
        <authorList>
            <person name="Harkess A."/>
            <person name="Zhou J."/>
            <person name="Xu C."/>
            <person name="Bowers J.E."/>
            <person name="Van der Hulst R."/>
            <person name="Ayyampalayam S."/>
            <person name="Mercati F."/>
            <person name="Riccardi P."/>
            <person name="McKain M.R."/>
            <person name="Kakrana A."/>
            <person name="Tang H."/>
            <person name="Ray J."/>
            <person name="Groenendijk J."/>
            <person name="Arikit S."/>
            <person name="Mathioni S.M."/>
            <person name="Nakano M."/>
            <person name="Shan H."/>
            <person name="Telgmann-Rauber A."/>
            <person name="Kanno A."/>
            <person name="Yue Z."/>
            <person name="Chen H."/>
            <person name="Li W."/>
            <person name="Chen Y."/>
            <person name="Xu X."/>
            <person name="Zhang Y."/>
            <person name="Luo S."/>
            <person name="Chen H."/>
            <person name="Gao J."/>
            <person name="Mao Z."/>
            <person name="Pires J.C."/>
            <person name="Luo M."/>
            <person name="Kudrna D."/>
            <person name="Wing R.A."/>
            <person name="Meyers B.C."/>
            <person name="Yi K."/>
            <person name="Kong H."/>
            <person name="Lavrijsen P."/>
            <person name="Sunseri F."/>
            <person name="Falavigna A."/>
            <person name="Ye Y."/>
            <person name="Leebens-Mack J.H."/>
            <person name="Chen G."/>
        </authorList>
    </citation>
    <scope>NUCLEOTIDE SEQUENCE [LARGE SCALE GENOMIC DNA]</scope>
    <source>
        <strain evidence="5">cv. DH0086</strain>
    </source>
</reference>
<accession>A0A5P1FQ13</accession>
<feature type="region of interest" description="Disordered" evidence="2">
    <location>
        <begin position="179"/>
        <end position="232"/>
    </location>
</feature>
<keyword evidence="5" id="KW-1185">Reference proteome</keyword>
<dbReference type="OMA" id="AQSKSPC"/>
<evidence type="ECO:0000313" key="4">
    <source>
        <dbReference type="EMBL" id="ONK78750.1"/>
    </source>
</evidence>
<gene>
    <name evidence="4" type="ORF">A4U43_C02F22030</name>
</gene>
<feature type="compositionally biased region" description="Polar residues" evidence="2">
    <location>
        <begin position="264"/>
        <end position="291"/>
    </location>
</feature>
<dbReference type="GO" id="GO:0008270">
    <property type="term" value="F:zinc ion binding"/>
    <property type="evidence" value="ECO:0007669"/>
    <property type="project" value="UniProtKB-KW"/>
</dbReference>
<dbReference type="PANTHER" id="PTHR34210">
    <property type="entry name" value="OS01G0252900 PROTEIN"/>
    <property type="match status" value="1"/>
</dbReference>
<dbReference type="Proteomes" id="UP000243459">
    <property type="component" value="Chromosome 2"/>
</dbReference>
<keyword evidence="1" id="KW-0479">Metal-binding</keyword>
<dbReference type="GO" id="GO:0003676">
    <property type="term" value="F:nucleic acid binding"/>
    <property type="evidence" value="ECO:0007669"/>
    <property type="project" value="InterPro"/>
</dbReference>
<feature type="region of interest" description="Disordered" evidence="2">
    <location>
        <begin position="1"/>
        <end position="56"/>
    </location>
</feature>
<proteinExistence type="predicted"/>
<feature type="compositionally biased region" description="Low complexity" evidence="2">
    <location>
        <begin position="185"/>
        <end position="194"/>
    </location>
</feature>
<dbReference type="InterPro" id="IPR036875">
    <property type="entry name" value="Znf_CCHC_sf"/>
</dbReference>
<dbReference type="Gramene" id="ONK78750">
    <property type="protein sequence ID" value="ONK78750"/>
    <property type="gene ID" value="A4U43_C02F22030"/>
</dbReference>
<dbReference type="OrthoDB" id="2020539at2759"/>
<dbReference type="PANTHER" id="PTHR34210:SF3">
    <property type="entry name" value="CCHC-TYPE DOMAIN-CONTAINING PROTEIN"/>
    <property type="match status" value="1"/>
</dbReference>
<dbReference type="SUPFAM" id="SSF57756">
    <property type="entry name" value="Retrovirus zinc finger-like domains"/>
    <property type="match status" value="1"/>
</dbReference>
<feature type="compositionally biased region" description="Polar residues" evidence="2">
    <location>
        <begin position="29"/>
        <end position="39"/>
    </location>
</feature>
<keyword evidence="1" id="KW-0863">Zinc-finger</keyword>
<sequence length="456" mass="52797">MARQPSPEIDDELFNEVYGKEYTGPLRPTGNSISVNTPNKRPHDDHSADDEERLDLNAVPTDFTSREAKAWEAKAKAMERNWKKKKEEEMICKICGESGHFTQGCPSTLGANRKTADVFQRVPARDKNVRAIFSEKVISQIEKDIGCKIKLDEKFLFVSGKDRLILSKGVDAVHKLIQDDKDKSSTSSHSLRSKSPVRSPADSRYRQSEYQRSNPSPRNTSHLQGRAFDQERVVDDGVHEDLKKFSRDSPRGIAYASERCRGQSAHSRSPPRSTYQHDSFSSFDGQNHNNGLLKTGLSVERRGTDFHYDKRFDFPQTLEELEMAFKREVMEVGSMRDLEEDEENYKHRERVRELRENHMKKLAVIRGKHMKQWEEFLQLDTQRQKQARYHSYNQLACTEYNQLSRDAQYGGPNLPVDSRNRNLFPSEDYPASRPHDLLGDLQHQRHDDFGRAYGRY</sequence>
<dbReference type="EMBL" id="CM007382">
    <property type="protein sequence ID" value="ONK78750.1"/>
    <property type="molecule type" value="Genomic_DNA"/>
</dbReference>
<evidence type="ECO:0000313" key="5">
    <source>
        <dbReference type="Proteomes" id="UP000243459"/>
    </source>
</evidence>